<proteinExistence type="predicted"/>
<dbReference type="InterPro" id="IPR027417">
    <property type="entry name" value="P-loop_NTPase"/>
</dbReference>
<organism evidence="2 3">
    <name type="scientific">Croceitalea marina</name>
    <dbReference type="NCBI Taxonomy" id="1775166"/>
    <lineage>
        <taxon>Bacteria</taxon>
        <taxon>Pseudomonadati</taxon>
        <taxon>Bacteroidota</taxon>
        <taxon>Flavobacteriia</taxon>
        <taxon>Flavobacteriales</taxon>
        <taxon>Flavobacteriaceae</taxon>
        <taxon>Croceitalea</taxon>
    </lineage>
</organism>
<feature type="domain" description="NadR/Ttd14 AAA" evidence="1">
    <location>
        <begin position="5"/>
        <end position="176"/>
    </location>
</feature>
<evidence type="ECO:0000313" key="3">
    <source>
        <dbReference type="Proteomes" id="UP001597526"/>
    </source>
</evidence>
<comment type="caution">
    <text evidence="2">The sequence shown here is derived from an EMBL/GenBank/DDBJ whole genome shotgun (WGS) entry which is preliminary data.</text>
</comment>
<dbReference type="InterPro" id="IPR038727">
    <property type="entry name" value="NadR/Ttd14_AAA_dom"/>
</dbReference>
<accession>A0ABW5MWJ0</accession>
<dbReference type="RefSeq" id="WP_377766673.1">
    <property type="nucleotide sequence ID" value="NZ_JBHULB010000011.1"/>
</dbReference>
<keyword evidence="3" id="KW-1185">Reference proteome</keyword>
<reference evidence="3" key="1">
    <citation type="journal article" date="2019" name="Int. J. Syst. Evol. Microbiol.">
        <title>The Global Catalogue of Microorganisms (GCM) 10K type strain sequencing project: providing services to taxonomists for standard genome sequencing and annotation.</title>
        <authorList>
            <consortium name="The Broad Institute Genomics Platform"/>
            <consortium name="The Broad Institute Genome Sequencing Center for Infectious Disease"/>
            <person name="Wu L."/>
            <person name="Ma J."/>
        </authorList>
    </citation>
    <scope>NUCLEOTIDE SEQUENCE [LARGE SCALE GENOMIC DNA]</scope>
    <source>
        <strain evidence="3">KCTC 52368</strain>
    </source>
</reference>
<dbReference type="Pfam" id="PF13521">
    <property type="entry name" value="AAA_28"/>
    <property type="match status" value="1"/>
</dbReference>
<evidence type="ECO:0000313" key="2">
    <source>
        <dbReference type="EMBL" id="MFD2587113.1"/>
    </source>
</evidence>
<sequence>MSIKKIVVTGAPGTGKTVIINGLENQGYRCFHEIIRSMTAKAKLDGTKKTPVSNPLAFVDDPLKFNQLLLQGRLSHFKEAQDLDTEVSFFDRGMPDVLAYMNYFKQSYGQDFINTCENHKYDVVFIMPPWKEIYVSDNERLETFDEAEKLHKNLMNTYKAFGYSPISVPKTSVSERISFILNELKRI</sequence>
<dbReference type="SUPFAM" id="SSF52540">
    <property type="entry name" value="P-loop containing nucleoside triphosphate hydrolases"/>
    <property type="match status" value="1"/>
</dbReference>
<evidence type="ECO:0000259" key="1">
    <source>
        <dbReference type="Pfam" id="PF13521"/>
    </source>
</evidence>
<dbReference type="EMBL" id="JBHULB010000011">
    <property type="protein sequence ID" value="MFD2587113.1"/>
    <property type="molecule type" value="Genomic_DNA"/>
</dbReference>
<protein>
    <submittedName>
        <fullName evidence="2">AAA family ATPase</fullName>
    </submittedName>
</protein>
<name>A0ABW5MWJ0_9FLAO</name>
<dbReference type="Gene3D" id="3.40.50.300">
    <property type="entry name" value="P-loop containing nucleotide triphosphate hydrolases"/>
    <property type="match status" value="1"/>
</dbReference>
<dbReference type="Proteomes" id="UP001597526">
    <property type="component" value="Unassembled WGS sequence"/>
</dbReference>
<gene>
    <name evidence="2" type="ORF">ACFSQJ_09240</name>
</gene>